<dbReference type="Proteomes" id="UP001239111">
    <property type="component" value="Chromosome 4"/>
</dbReference>
<keyword evidence="2" id="KW-1185">Reference proteome</keyword>
<comment type="caution">
    <text evidence="1">The sequence shown here is derived from an EMBL/GenBank/DDBJ whole genome shotgun (WGS) entry which is preliminary data.</text>
</comment>
<gene>
    <name evidence="1" type="ORF">QAD02_005918</name>
</gene>
<accession>A0ACC2N0L4</accession>
<organism evidence="1 2">
    <name type="scientific">Eretmocerus hayati</name>
    <dbReference type="NCBI Taxonomy" id="131215"/>
    <lineage>
        <taxon>Eukaryota</taxon>
        <taxon>Metazoa</taxon>
        <taxon>Ecdysozoa</taxon>
        <taxon>Arthropoda</taxon>
        <taxon>Hexapoda</taxon>
        <taxon>Insecta</taxon>
        <taxon>Pterygota</taxon>
        <taxon>Neoptera</taxon>
        <taxon>Endopterygota</taxon>
        <taxon>Hymenoptera</taxon>
        <taxon>Apocrita</taxon>
        <taxon>Proctotrupomorpha</taxon>
        <taxon>Chalcidoidea</taxon>
        <taxon>Aphelinidae</taxon>
        <taxon>Aphelininae</taxon>
        <taxon>Eretmocerus</taxon>
    </lineage>
</organism>
<reference evidence="1" key="1">
    <citation type="submission" date="2023-04" db="EMBL/GenBank/DDBJ databases">
        <title>A chromosome-level genome assembly of the parasitoid wasp Eretmocerus hayati.</title>
        <authorList>
            <person name="Zhong Y."/>
            <person name="Liu S."/>
            <person name="Liu Y."/>
        </authorList>
    </citation>
    <scope>NUCLEOTIDE SEQUENCE</scope>
    <source>
        <strain evidence="1">ZJU_SS_LIU_2023</strain>
    </source>
</reference>
<evidence type="ECO:0000313" key="2">
    <source>
        <dbReference type="Proteomes" id="UP001239111"/>
    </source>
</evidence>
<evidence type="ECO:0000313" key="1">
    <source>
        <dbReference type="EMBL" id="KAJ8664256.1"/>
    </source>
</evidence>
<proteinExistence type="predicted"/>
<sequence>MSRNVNRNGASGLPGMKEIVELASLLRESGDKVLSASSKLSFSTKLLHDLSEAFSLIIDETDDLECSFQVCNSSRNEVFRDIKFLHDFVQKTIGLKIQHNPSDAKIIVDITKFRHLKYLELHKVPIEMVKGLQGVRGQLECIICSGGRGINNIHGLLATCGADKGAGFIWGSLHRLALPYNGLQKLDNSLEYAPWLETLDLSHNAISRASELEYLPNLRNINLGYNNLEVVPLFNKTSYHTLQKLILKNNYIDNLNGLQRLECLTELDLSHNCLMDHAALWPLETMSMLIWICLDGNPLSYHPRHRLHTMKYLHPALSDGKFILDDRPLDKSEKLFVSENRVSMMRRARMHHDSFSSTLTSSTQQDNSVVSDIIAPSTSDSLTKFQPGKRRKNMQEAIIDEDGESDWQHLSKPKPSLISSSYLDSSLEHLETKREILALRAKYGEENWLSAHHSAARVQSLMGIEHDATGTSPVALLSSSFSDDKDHAIGAAADDTACISPILPIAPVQLPRVAIGAISGDDSKTPERILKDDIDEEIVVELDPEDDTEETVTLKAESQEVLELSYDPDEEKGDLYLVQKKNNRAELEDIFLVITPEDIKERDFMNGKIKFRWATNTVLSCVLGRGTPTTVDITFDTTRKDREARTYIVELSEAKKIVQTLNETIKTQPMVFKVFKCMKCATHFSQDADNNIVTSQSAGVPPKCPACKSGLVIQTDELSTPSSGIAGPILEKVEPDSSNEASGEANLPHSSSQSSIGSATSLEGSRESTPSTGTVTKKYESDIEILSNPSQSSIEVLDDSSKSTTPRRKKSSEEKKSAVAPLLTIPDTTLVMVGLTESSSSGSLTDSVCTAYENKTAKVSDKTGLSISKTSNDAEMNKSLDTENVSSSVSNLSSILGGLLRSMEIGPSKDSISKSDRSSEFVGSNIQYSYTDFSDVDHRIKLHIILNVFEHENEELAFLLRADILTQSSAETFPGCLVMSTAKVYLLRISGLEGEDPQQWLHKELSWTIDRLRSFAPLPFKQGVLVEFQQPNKSGENASNTSIMCILQDFQRTSNFLFYLTDSPLPAGCEVEFVVPQYCNNSMRKILQSAKYHKEEDPVRLLAVFSSAELRPSTDVLKLKQSSLIVTSSTLIVLQDKVHWLLSENDKLPPILAEQELSNLIKVDFCGTSIVLHFLDEISASNSSSQFTDASWTFTFVSANAAETVINSIRPPWESLFFIPLQVNNEAMTESSSSQIET</sequence>
<protein>
    <submittedName>
        <fullName evidence="1">Uncharacterized protein</fullName>
    </submittedName>
</protein>
<dbReference type="EMBL" id="CM056744">
    <property type="protein sequence ID" value="KAJ8664256.1"/>
    <property type="molecule type" value="Genomic_DNA"/>
</dbReference>
<name>A0ACC2N0L4_9HYME</name>